<sequence>MEGTGQRIVPWLLPQIKQQLKLPERCYHFLHYHGENDDEHLQHWLLALAISLKQGGETARDDILRTARDVAGLYRLQMEHIL</sequence>
<dbReference type="AlphaFoldDB" id="A0A6S6TAS2"/>
<reference evidence="1" key="1">
    <citation type="submission" date="2020-01" db="EMBL/GenBank/DDBJ databases">
        <authorList>
            <person name="Meier V. D."/>
            <person name="Meier V D."/>
        </authorList>
    </citation>
    <scope>NUCLEOTIDE SEQUENCE</scope>
    <source>
        <strain evidence="1">HLG_WM_MAG_09</strain>
    </source>
</reference>
<name>A0A6S6TAS2_9GAMM</name>
<gene>
    <name evidence="1" type="ORF">HELGO_WM93969</name>
</gene>
<dbReference type="EMBL" id="CACVAT010000292">
    <property type="protein sequence ID" value="CAA6817932.1"/>
    <property type="molecule type" value="Genomic_DNA"/>
</dbReference>
<proteinExistence type="predicted"/>
<accession>A0A6S6TAS2</accession>
<evidence type="ECO:0000313" key="1">
    <source>
        <dbReference type="EMBL" id="CAA6817932.1"/>
    </source>
</evidence>
<dbReference type="InterPro" id="IPR016084">
    <property type="entry name" value="Haem_Oase-like_multi-hlx"/>
</dbReference>
<dbReference type="Gene3D" id="1.20.910.10">
    <property type="entry name" value="Heme oxygenase-like"/>
    <property type="match status" value="1"/>
</dbReference>
<protein>
    <submittedName>
        <fullName evidence="1">Uncharacterized protein</fullName>
    </submittedName>
</protein>
<organism evidence="1">
    <name type="scientific">uncultured Thiotrichaceae bacterium</name>
    <dbReference type="NCBI Taxonomy" id="298394"/>
    <lineage>
        <taxon>Bacteria</taxon>
        <taxon>Pseudomonadati</taxon>
        <taxon>Pseudomonadota</taxon>
        <taxon>Gammaproteobacteria</taxon>
        <taxon>Thiotrichales</taxon>
        <taxon>Thiotrichaceae</taxon>
        <taxon>environmental samples</taxon>
    </lineage>
</organism>
<dbReference type="SUPFAM" id="SSF48613">
    <property type="entry name" value="Heme oxygenase-like"/>
    <property type="match status" value="1"/>
</dbReference>